<keyword evidence="4" id="KW-1185">Reference proteome</keyword>
<evidence type="ECO:0000313" key="3">
    <source>
        <dbReference type="EMBL" id="GAA1869282.1"/>
    </source>
</evidence>
<name>A0ABN2NJA6_9MICO</name>
<keyword evidence="2" id="KW-0472">Membrane</keyword>
<evidence type="ECO:0000256" key="1">
    <source>
        <dbReference type="SAM" id="MobiDB-lite"/>
    </source>
</evidence>
<accession>A0ABN2NJA6</accession>
<feature type="transmembrane region" description="Helical" evidence="2">
    <location>
        <begin position="41"/>
        <end position="65"/>
    </location>
</feature>
<organism evidence="3 4">
    <name type="scientific">Myceligenerans crystallogenes</name>
    <dbReference type="NCBI Taxonomy" id="316335"/>
    <lineage>
        <taxon>Bacteria</taxon>
        <taxon>Bacillati</taxon>
        <taxon>Actinomycetota</taxon>
        <taxon>Actinomycetes</taxon>
        <taxon>Micrococcales</taxon>
        <taxon>Promicromonosporaceae</taxon>
        <taxon>Myceligenerans</taxon>
    </lineage>
</organism>
<sequence>MSTPPGPGFIENSPPSGVTPAGGAASAVGRGPRTVGKGPKILTFSGAAVLVLALAAGALAVVLFLRAVPLDVVTSSGEPGARALGSADVPGSAEVPLPAEPGTYAVWQIGAGAPAGAAGHAPNGEWDDDPDQTFAGTRLGPDDISVTAADGAPVPVRSGFPGGTVDLGGTHGEVVAMFDAAGPVEIEVSDPGVAAGTSVVVAEGQDFGDFFATLLGTIGAWFVAVGGGMLGFFLLVGGIIWWAVARNARSPLPPSR</sequence>
<dbReference type="EMBL" id="BAAANL010000006">
    <property type="protein sequence ID" value="GAA1869282.1"/>
    <property type="molecule type" value="Genomic_DNA"/>
</dbReference>
<proteinExistence type="predicted"/>
<comment type="caution">
    <text evidence="3">The sequence shown here is derived from an EMBL/GenBank/DDBJ whole genome shotgun (WGS) entry which is preliminary data.</text>
</comment>
<dbReference type="Proteomes" id="UP001501094">
    <property type="component" value="Unassembled WGS sequence"/>
</dbReference>
<evidence type="ECO:0000313" key="4">
    <source>
        <dbReference type="Proteomes" id="UP001501094"/>
    </source>
</evidence>
<protein>
    <submittedName>
        <fullName evidence="3">Uncharacterized protein</fullName>
    </submittedName>
</protein>
<keyword evidence="2" id="KW-0812">Transmembrane</keyword>
<keyword evidence="2" id="KW-1133">Transmembrane helix</keyword>
<feature type="transmembrane region" description="Helical" evidence="2">
    <location>
        <begin position="218"/>
        <end position="244"/>
    </location>
</feature>
<gene>
    <name evidence="3" type="ORF">GCM10009751_30050</name>
</gene>
<feature type="region of interest" description="Disordered" evidence="1">
    <location>
        <begin position="1"/>
        <end position="32"/>
    </location>
</feature>
<dbReference type="RefSeq" id="WP_344104387.1">
    <property type="nucleotide sequence ID" value="NZ_BAAANL010000006.1"/>
</dbReference>
<reference evidence="3 4" key="1">
    <citation type="journal article" date="2019" name="Int. J. Syst. Evol. Microbiol.">
        <title>The Global Catalogue of Microorganisms (GCM) 10K type strain sequencing project: providing services to taxonomists for standard genome sequencing and annotation.</title>
        <authorList>
            <consortium name="The Broad Institute Genomics Platform"/>
            <consortium name="The Broad Institute Genome Sequencing Center for Infectious Disease"/>
            <person name="Wu L."/>
            <person name="Ma J."/>
        </authorList>
    </citation>
    <scope>NUCLEOTIDE SEQUENCE [LARGE SCALE GENOMIC DNA]</scope>
    <source>
        <strain evidence="3 4">JCM 14326</strain>
    </source>
</reference>
<evidence type="ECO:0000256" key="2">
    <source>
        <dbReference type="SAM" id="Phobius"/>
    </source>
</evidence>